<sequence>MSRRGWGRVLVCGRVAADEAGHDIVGAGECLAAPHVLRSMCHIRVREVLTSCVADHAVFLSVEGDAYVYGRNREGQCGVSGSGWLYHARRLDRERDFEPPLAADDVIVTGAAGATHTLLVTAQGAVYAAGSHEHGECGMHTRETPFQRVDMPFGVVHAACGRAWSLVVTREGHVYGMGSCESGVLGDGMYRHTGPSRLVYDCVWQPMRIAPLVNIARVSCGESHAAALDHEGCVYVWGTASLSRLGCGTQMDQGSPVRIRQFARKHQRVRSVVCGRTSTWCVDQAHRLWVAGTWRAKGDGGPNQSFLIYKPLQELADYDVHCVAAGADTFQCLASSRVWAWGEQAWHAELGAHTAPPVPAELDMVRGLRVVGLASGRHTSYWLVEPDDDGAYADLVRYPPTVPESSSVCMVCRQSNEDDDATLLECDRCENPYHLSCLSPPLEAVPRGEWFCEACVDRKKRRLS</sequence>
<dbReference type="GO" id="GO:0031267">
    <property type="term" value="F:small GTPase binding"/>
    <property type="evidence" value="ECO:0007669"/>
    <property type="project" value="TreeGrafter"/>
</dbReference>
<dbReference type="InterPro" id="IPR000408">
    <property type="entry name" value="Reg_chr_condens"/>
</dbReference>
<evidence type="ECO:0000256" key="2">
    <source>
        <dbReference type="ARBA" id="ARBA00022737"/>
    </source>
</evidence>
<dbReference type="InterPro" id="IPR019787">
    <property type="entry name" value="Znf_PHD-finger"/>
</dbReference>
<dbReference type="Pfam" id="PF25390">
    <property type="entry name" value="WD40_RLD"/>
    <property type="match status" value="1"/>
</dbReference>
<feature type="repeat" description="RCC1" evidence="6">
    <location>
        <begin position="124"/>
        <end position="171"/>
    </location>
</feature>
<dbReference type="InterPro" id="IPR019786">
    <property type="entry name" value="Zinc_finger_PHD-type_CS"/>
</dbReference>
<evidence type="ECO:0000256" key="4">
    <source>
        <dbReference type="ARBA" id="ARBA00022833"/>
    </source>
</evidence>
<dbReference type="InterPro" id="IPR009091">
    <property type="entry name" value="RCC1/BLIP-II"/>
</dbReference>
<dbReference type="PROSITE" id="PS01359">
    <property type="entry name" value="ZF_PHD_1"/>
    <property type="match status" value="1"/>
</dbReference>
<feature type="domain" description="PHD-type" evidence="7">
    <location>
        <begin position="406"/>
        <end position="458"/>
    </location>
</feature>
<evidence type="ECO:0000256" key="6">
    <source>
        <dbReference type="PROSITE-ProRule" id="PRU00235"/>
    </source>
</evidence>
<keyword evidence="3 5" id="KW-0863">Zinc-finger</keyword>
<dbReference type="GO" id="GO:0016020">
    <property type="term" value="C:membrane"/>
    <property type="evidence" value="ECO:0007669"/>
    <property type="project" value="TreeGrafter"/>
</dbReference>
<feature type="repeat" description="RCC1" evidence="6">
    <location>
        <begin position="64"/>
        <end position="123"/>
    </location>
</feature>
<dbReference type="AlphaFoldDB" id="A0AAJ6CKM1"/>
<dbReference type="Gene3D" id="3.30.40.10">
    <property type="entry name" value="Zinc/RING finger domain, C3HC4 (zinc finger)"/>
    <property type="match status" value="1"/>
</dbReference>
<name>A0AAJ6CKM1_9BASI</name>
<keyword evidence="9" id="KW-1185">Reference proteome</keyword>
<dbReference type="InterPro" id="IPR013083">
    <property type="entry name" value="Znf_RING/FYVE/PHD"/>
</dbReference>
<dbReference type="PROSITE" id="PS50012">
    <property type="entry name" value="RCC1_3"/>
    <property type="match status" value="5"/>
</dbReference>
<dbReference type="EMBL" id="CP119919">
    <property type="protein sequence ID" value="WFD16076.1"/>
    <property type="molecule type" value="Genomic_DNA"/>
</dbReference>
<feature type="repeat" description="RCC1" evidence="6">
    <location>
        <begin position="172"/>
        <end position="231"/>
    </location>
</feature>
<evidence type="ECO:0000259" key="7">
    <source>
        <dbReference type="PROSITE" id="PS50016"/>
    </source>
</evidence>
<feature type="repeat" description="RCC1" evidence="6">
    <location>
        <begin position="232"/>
        <end position="285"/>
    </location>
</feature>
<dbReference type="PROSITE" id="PS00626">
    <property type="entry name" value="RCC1_2"/>
    <property type="match status" value="1"/>
</dbReference>
<dbReference type="InterPro" id="IPR028641">
    <property type="entry name" value="RCC2"/>
</dbReference>
<dbReference type="PANTHER" id="PTHR46207:SF1">
    <property type="entry name" value="PROTEIN RCC2"/>
    <property type="match status" value="1"/>
</dbReference>
<dbReference type="InterPro" id="IPR001965">
    <property type="entry name" value="Znf_PHD"/>
</dbReference>
<evidence type="ECO:0000313" key="9">
    <source>
        <dbReference type="Proteomes" id="UP001217582"/>
    </source>
</evidence>
<proteinExistence type="predicted"/>
<organism evidence="8 9">
    <name type="scientific">Malassezia arunalokei</name>
    <dbReference type="NCBI Taxonomy" id="1514897"/>
    <lineage>
        <taxon>Eukaryota</taxon>
        <taxon>Fungi</taxon>
        <taxon>Dikarya</taxon>
        <taxon>Basidiomycota</taxon>
        <taxon>Ustilaginomycotina</taxon>
        <taxon>Malasseziomycetes</taxon>
        <taxon>Malasseziales</taxon>
        <taxon>Malasseziaceae</taxon>
        <taxon>Malassezia</taxon>
    </lineage>
</organism>
<keyword evidence="4" id="KW-0862">Zinc</keyword>
<dbReference type="PRINTS" id="PR00633">
    <property type="entry name" value="RCCNDNSATION"/>
</dbReference>
<evidence type="ECO:0000256" key="1">
    <source>
        <dbReference type="ARBA" id="ARBA00022723"/>
    </source>
</evidence>
<dbReference type="Proteomes" id="UP001217582">
    <property type="component" value="Chromosome 4"/>
</dbReference>
<dbReference type="InterPro" id="IPR011011">
    <property type="entry name" value="Znf_FYVE_PHD"/>
</dbReference>
<dbReference type="InterPro" id="IPR058923">
    <property type="entry name" value="RCC1-like_dom"/>
</dbReference>
<dbReference type="PROSITE" id="PS50016">
    <property type="entry name" value="ZF_PHD_2"/>
    <property type="match status" value="1"/>
</dbReference>
<dbReference type="Gene3D" id="2.130.10.30">
    <property type="entry name" value="Regulator of chromosome condensation 1/beta-lactamase-inhibitor protein II"/>
    <property type="match status" value="2"/>
</dbReference>
<keyword evidence="2" id="KW-0677">Repeat</keyword>
<dbReference type="PANTHER" id="PTHR46207">
    <property type="entry name" value="PROTEIN RCC2"/>
    <property type="match status" value="1"/>
</dbReference>
<accession>A0AAJ6CKM1</accession>
<gene>
    <name evidence="8" type="ORF">MARU1_002111</name>
</gene>
<keyword evidence="1" id="KW-0479">Metal-binding</keyword>
<protein>
    <recommendedName>
        <fullName evidence="7">PHD-type domain-containing protein</fullName>
    </recommendedName>
</protein>
<evidence type="ECO:0000313" key="8">
    <source>
        <dbReference type="EMBL" id="WFD16076.1"/>
    </source>
</evidence>
<dbReference type="SMART" id="SM00249">
    <property type="entry name" value="PHD"/>
    <property type="match status" value="1"/>
</dbReference>
<dbReference type="Pfam" id="PF00628">
    <property type="entry name" value="PHD"/>
    <property type="match status" value="1"/>
</dbReference>
<reference evidence="8 9" key="1">
    <citation type="submission" date="2023-03" db="EMBL/GenBank/DDBJ databases">
        <title>Mating type loci evolution in Malassezia.</title>
        <authorList>
            <person name="Coelho M.A."/>
        </authorList>
    </citation>
    <scope>NUCLEOTIDE SEQUENCE [LARGE SCALE GENOMIC DNA]</scope>
    <source>
        <strain evidence="8 9">CBS 13387</strain>
    </source>
</reference>
<evidence type="ECO:0000256" key="5">
    <source>
        <dbReference type="PROSITE-ProRule" id="PRU00146"/>
    </source>
</evidence>
<evidence type="ECO:0000256" key="3">
    <source>
        <dbReference type="ARBA" id="ARBA00022771"/>
    </source>
</evidence>
<dbReference type="GO" id="GO:0008270">
    <property type="term" value="F:zinc ion binding"/>
    <property type="evidence" value="ECO:0007669"/>
    <property type="project" value="UniProtKB-KW"/>
</dbReference>
<dbReference type="SUPFAM" id="SSF57903">
    <property type="entry name" value="FYVE/PHD zinc finger"/>
    <property type="match status" value="1"/>
</dbReference>
<feature type="repeat" description="RCC1" evidence="6">
    <location>
        <begin position="336"/>
        <end position="386"/>
    </location>
</feature>
<dbReference type="SUPFAM" id="SSF50985">
    <property type="entry name" value="RCC1/BLIP-II"/>
    <property type="match status" value="1"/>
</dbReference>